<evidence type="ECO:0000256" key="1">
    <source>
        <dbReference type="SAM" id="Phobius"/>
    </source>
</evidence>
<reference evidence="3" key="1">
    <citation type="submission" date="2016-01" db="EMBL/GenBank/DDBJ databases">
        <authorList>
            <person name="Gamez R.M."/>
            <person name="Rodriguez F."/>
            <person name="Bernal J.F."/>
            <person name="Agarwala R."/>
            <person name="Landsman D."/>
            <person name="Marino-Ramirez L."/>
        </authorList>
    </citation>
    <scope>NUCLEOTIDE SEQUENCE [LARGE SCALE GENOMIC DNA]</scope>
    <source>
        <strain evidence="3">Ps006</strain>
    </source>
</reference>
<comment type="caution">
    <text evidence="2">The sequence shown here is derived from an EMBL/GenBank/DDBJ whole genome shotgun (WGS) entry which is preliminary data.</text>
</comment>
<feature type="transmembrane region" description="Helical" evidence="1">
    <location>
        <begin position="29"/>
        <end position="53"/>
    </location>
</feature>
<evidence type="ECO:0000313" key="2">
    <source>
        <dbReference type="EMBL" id="KWU51828.1"/>
    </source>
</evidence>
<gene>
    <name evidence="2" type="ORF">AWV77_07265</name>
</gene>
<dbReference type="Proteomes" id="UP000067111">
    <property type="component" value="Unassembled WGS sequence"/>
</dbReference>
<dbReference type="AlphaFoldDB" id="A0A0X7K7W9"/>
<evidence type="ECO:0000313" key="3">
    <source>
        <dbReference type="Proteomes" id="UP000067111"/>
    </source>
</evidence>
<accession>A0A0X7K7W9</accession>
<proteinExistence type="predicted"/>
<keyword evidence="1" id="KW-0472">Membrane</keyword>
<dbReference type="EMBL" id="LRMR01000006">
    <property type="protein sequence ID" value="KWU51828.1"/>
    <property type="molecule type" value="Genomic_DNA"/>
</dbReference>
<name>A0A0X7K7W9_9PSED</name>
<keyword evidence="1" id="KW-1133">Transmembrane helix</keyword>
<keyword evidence="1" id="KW-0812">Transmembrane</keyword>
<organism evidence="2 3">
    <name type="scientific">Pseudomonas palleroniana</name>
    <dbReference type="NCBI Taxonomy" id="191390"/>
    <lineage>
        <taxon>Bacteria</taxon>
        <taxon>Pseudomonadati</taxon>
        <taxon>Pseudomonadota</taxon>
        <taxon>Gammaproteobacteria</taxon>
        <taxon>Pseudomonadales</taxon>
        <taxon>Pseudomonadaceae</taxon>
        <taxon>Pseudomonas</taxon>
    </lineage>
</organism>
<protein>
    <submittedName>
        <fullName evidence="2">Uncharacterized protein</fullName>
    </submittedName>
</protein>
<sequence>MGNVGAGFSLAILEGVEQVLKFFDSVFSFGLSLGLAGSSGVLQFGAGFVQFFLRFTALFFQFGEQLFCIGQGLGTRAFKMFEQAARKLLEQVQRGIYRLLFGRHGLPPG</sequence>